<feature type="domain" description="AN1-type" evidence="7">
    <location>
        <begin position="74"/>
        <end position="120"/>
    </location>
</feature>
<dbReference type="Gene3D" id="4.10.1110.10">
    <property type="entry name" value="AN1-like Zinc finger"/>
    <property type="match status" value="1"/>
</dbReference>
<evidence type="ECO:0000256" key="4">
    <source>
        <dbReference type="PROSITE-ProRule" id="PRU00449"/>
    </source>
</evidence>
<protein>
    <recommendedName>
        <fullName evidence="10">AN1-type domain-containing protein</fullName>
    </recommendedName>
</protein>
<keyword evidence="1" id="KW-0479">Metal-binding</keyword>
<dbReference type="SMART" id="SM00154">
    <property type="entry name" value="ZnF_AN1"/>
    <property type="match status" value="1"/>
</dbReference>
<keyword evidence="3" id="KW-0862">Zinc</keyword>
<evidence type="ECO:0000313" key="8">
    <source>
        <dbReference type="EMBL" id="KAK0414019.1"/>
    </source>
</evidence>
<comment type="caution">
    <text evidence="8">The sequence shown here is derived from an EMBL/GenBank/DDBJ whole genome shotgun (WGS) entry which is preliminary data.</text>
</comment>
<accession>A0AA39LYI9</accession>
<evidence type="ECO:0000313" key="9">
    <source>
        <dbReference type="Proteomes" id="UP001175271"/>
    </source>
</evidence>
<dbReference type="Proteomes" id="UP001175271">
    <property type="component" value="Unassembled WGS sequence"/>
</dbReference>
<dbReference type="PROSITE" id="PS51036">
    <property type="entry name" value="ZF_A20"/>
    <property type="match status" value="1"/>
</dbReference>
<evidence type="ECO:0000256" key="3">
    <source>
        <dbReference type="ARBA" id="ARBA00022833"/>
    </source>
</evidence>
<dbReference type="Pfam" id="PF01428">
    <property type="entry name" value="zf-AN1"/>
    <property type="match status" value="1"/>
</dbReference>
<reference evidence="8" key="1">
    <citation type="submission" date="2023-06" db="EMBL/GenBank/DDBJ databases">
        <title>Genomic analysis of the entomopathogenic nematode Steinernema hermaphroditum.</title>
        <authorList>
            <person name="Schwarz E.M."/>
            <person name="Heppert J.K."/>
            <person name="Baniya A."/>
            <person name="Schwartz H.T."/>
            <person name="Tan C.-H."/>
            <person name="Antoshechkin I."/>
            <person name="Sternberg P.W."/>
            <person name="Goodrich-Blair H."/>
            <person name="Dillman A.R."/>
        </authorList>
    </citation>
    <scope>NUCLEOTIDE SEQUENCE</scope>
    <source>
        <strain evidence="8">PS9179</strain>
        <tissue evidence="8">Whole animal</tissue>
    </source>
</reference>
<feature type="domain" description="A20-type" evidence="6">
    <location>
        <begin position="1"/>
        <end position="30"/>
    </location>
</feature>
<feature type="region of interest" description="Disordered" evidence="5">
    <location>
        <begin position="53"/>
        <end position="79"/>
    </location>
</feature>
<dbReference type="SUPFAM" id="SSF57716">
    <property type="entry name" value="Glucocorticoid receptor-like (DNA-binding domain)"/>
    <property type="match status" value="1"/>
</dbReference>
<dbReference type="InterPro" id="IPR002653">
    <property type="entry name" value="Znf_A20"/>
</dbReference>
<evidence type="ECO:0000259" key="6">
    <source>
        <dbReference type="PROSITE" id="PS51036"/>
    </source>
</evidence>
<evidence type="ECO:0000256" key="1">
    <source>
        <dbReference type="ARBA" id="ARBA00022723"/>
    </source>
</evidence>
<dbReference type="PROSITE" id="PS51039">
    <property type="entry name" value="ZF_AN1"/>
    <property type="match status" value="1"/>
</dbReference>
<dbReference type="InterPro" id="IPR000058">
    <property type="entry name" value="Znf_AN1"/>
</dbReference>
<dbReference type="PANTHER" id="PTHR10634">
    <property type="entry name" value="AN1-TYPE ZINC FINGER PROTEIN"/>
    <property type="match status" value="1"/>
</dbReference>
<sequence>MCKVGCGFFGTEKFDSFCSKCFKARCPEKFQEIASDSASVTPRFENTPKRAFSLASPKAQETKPSPESSTPPAPKKTNRCTTCNKRVGLLGSSCRCGGLFCSLHRYEKEHNCGFDYKSLERGFITMIVAKAYALP</sequence>
<proteinExistence type="predicted"/>
<dbReference type="Pfam" id="PF01754">
    <property type="entry name" value="zf-A20"/>
    <property type="match status" value="1"/>
</dbReference>
<evidence type="ECO:0000256" key="2">
    <source>
        <dbReference type="ARBA" id="ARBA00022771"/>
    </source>
</evidence>
<keyword evidence="2 4" id="KW-0863">Zinc-finger</keyword>
<dbReference type="GO" id="GO:0008270">
    <property type="term" value="F:zinc ion binding"/>
    <property type="evidence" value="ECO:0007669"/>
    <property type="project" value="UniProtKB-KW"/>
</dbReference>
<evidence type="ECO:0000259" key="7">
    <source>
        <dbReference type="PROSITE" id="PS51039"/>
    </source>
</evidence>
<dbReference type="GO" id="GO:0003677">
    <property type="term" value="F:DNA binding"/>
    <property type="evidence" value="ECO:0007669"/>
    <property type="project" value="InterPro"/>
</dbReference>
<dbReference type="InterPro" id="IPR035896">
    <property type="entry name" value="AN1-like_Znf"/>
</dbReference>
<dbReference type="EMBL" id="JAUCMV010000003">
    <property type="protein sequence ID" value="KAK0414019.1"/>
    <property type="molecule type" value="Genomic_DNA"/>
</dbReference>
<gene>
    <name evidence="8" type="ORF">QR680_007112</name>
</gene>
<dbReference type="SUPFAM" id="SSF118310">
    <property type="entry name" value="AN1-like Zinc finger"/>
    <property type="match status" value="1"/>
</dbReference>
<evidence type="ECO:0000256" key="5">
    <source>
        <dbReference type="SAM" id="MobiDB-lite"/>
    </source>
</evidence>
<name>A0AA39LYI9_9BILA</name>
<dbReference type="Gene3D" id="1.20.5.4770">
    <property type="match status" value="1"/>
</dbReference>
<dbReference type="InterPro" id="IPR050652">
    <property type="entry name" value="AN1_A20_ZnFinger"/>
</dbReference>
<evidence type="ECO:0008006" key="10">
    <source>
        <dbReference type="Google" id="ProtNLM"/>
    </source>
</evidence>
<dbReference type="AlphaFoldDB" id="A0AA39LYI9"/>
<dbReference type="PANTHER" id="PTHR10634:SF98">
    <property type="entry name" value="ZINC FINGER A20 AND AN1 DOMAIN-CONTAINING STRESS-ASSOCIATED PROTEIN 3"/>
    <property type="match status" value="1"/>
</dbReference>
<keyword evidence="9" id="KW-1185">Reference proteome</keyword>
<organism evidence="8 9">
    <name type="scientific">Steinernema hermaphroditum</name>
    <dbReference type="NCBI Taxonomy" id="289476"/>
    <lineage>
        <taxon>Eukaryota</taxon>
        <taxon>Metazoa</taxon>
        <taxon>Ecdysozoa</taxon>
        <taxon>Nematoda</taxon>
        <taxon>Chromadorea</taxon>
        <taxon>Rhabditida</taxon>
        <taxon>Tylenchina</taxon>
        <taxon>Panagrolaimomorpha</taxon>
        <taxon>Strongyloidoidea</taxon>
        <taxon>Steinernematidae</taxon>
        <taxon>Steinernema</taxon>
    </lineage>
</organism>